<evidence type="ECO:0000256" key="9">
    <source>
        <dbReference type="ARBA" id="ARBA00022844"/>
    </source>
</evidence>
<comment type="subcellular location">
    <subcellularLocation>
        <location evidence="1 17">Host cytoplasm</location>
    </subcellularLocation>
    <subcellularLocation>
        <location evidence="2 17">Virion</location>
    </subcellularLocation>
</comment>
<evidence type="ECO:0000256" key="8">
    <source>
        <dbReference type="ARBA" id="ARBA00022830"/>
    </source>
</evidence>
<dbReference type="GO" id="GO:0019029">
    <property type="term" value="C:helical viral capsid"/>
    <property type="evidence" value="ECO:0007669"/>
    <property type="project" value="UniProtKB-KW"/>
</dbReference>
<protein>
    <recommendedName>
        <fullName evidence="4 17">Nucleoprotein</fullName>
    </recommendedName>
</protein>
<dbReference type="GO" id="GO:0039502">
    <property type="term" value="P:symbiont-mediated suppression of host type I interferon-mediated signaling pathway"/>
    <property type="evidence" value="ECO:0007669"/>
    <property type="project" value="UniProtKB-KW"/>
</dbReference>
<sequence>MSLDKLKLNDVSNKDSLLSNCKYSVTRSTGDVTSVSGHAMQKALARTLGMFLLTAFNRCEEVAEIGLQYAMSLLGRDDSIKILREAGYNVKCVDTQLKDFTIKLQGKDYKIQVLDIVGIDAANLADLEIQARGVVAKELKTGAGLPDNRRHDAPDCGVIVLCVAALVVSKLAAGDRGGLDAVERRALNVLKAEKARYPNLEVKQIAESFYDLFERKPYYIDVFITFGLAQSSVKGGSKVEGLFSGLFMNAYGAGQVMLRWGLLAKSVKNIMLGHASVQAEMEQVVEVYEYAQKQGGEAGFYHIRNNPKASLLSLTNCPNFTSVVLGNAAGLGIIGSYKGAPKNRELFDAAKDYAERLKDNNVINYSALNLTTEERELISQQLSIVDDTPDDDI</sequence>
<evidence type="ECO:0000256" key="16">
    <source>
        <dbReference type="ARBA" id="ARBA00023280"/>
    </source>
</evidence>
<evidence type="ECO:0000256" key="2">
    <source>
        <dbReference type="ARBA" id="ARBA00004328"/>
    </source>
</evidence>
<dbReference type="GO" id="GO:0030291">
    <property type="term" value="F:protein serine/threonine kinase inhibitor activity"/>
    <property type="evidence" value="ECO:0007669"/>
    <property type="project" value="UniProtKB-KW"/>
</dbReference>
<keyword evidence="11" id="KW-0945">Host-virus interaction</keyword>
<evidence type="ECO:0000256" key="1">
    <source>
        <dbReference type="ARBA" id="ARBA00004192"/>
    </source>
</evidence>
<evidence type="ECO:0000256" key="11">
    <source>
        <dbReference type="ARBA" id="ARBA00023041"/>
    </source>
</evidence>
<evidence type="ECO:0000256" key="14">
    <source>
        <dbReference type="ARBA" id="ARBA00023258"/>
    </source>
</evidence>
<reference evidence="18" key="1">
    <citation type="journal article" date="2010" name="Emerg. Infect. Dis.">
        <title>Pneumovirus in dogs with acute respiratory disease.</title>
        <authorList>
            <person name="Renshaw R.W."/>
            <person name="Zylich N.C."/>
            <person name="Laverack M.A."/>
            <person name="Glaser A.L."/>
            <person name="Dubovi E.J."/>
        </authorList>
    </citation>
    <scope>NUCLEOTIDE SEQUENCE</scope>
    <source>
        <strain evidence="18">Brne17</strain>
    </source>
</reference>
<evidence type="ECO:0000256" key="15">
    <source>
        <dbReference type="ARBA" id="ARBA00023274"/>
    </source>
</evidence>
<comment type="function">
    <text evidence="17">Encapsidates the viral RNA genome by forming a left-handed helical nucleocapsid that protects the RNA from nucleases. RNA replication depends on the availability of soluble nucleoprotein. The encapsidated genomic RNA is termed the NC and serves as template for transcription and replication.</text>
</comment>
<evidence type="ECO:0000256" key="4">
    <source>
        <dbReference type="ARBA" id="ARBA00014389"/>
    </source>
</evidence>
<accession>E0XJL5</accession>
<keyword evidence="11" id="KW-1102">Inhibition of host PKR by virus</keyword>
<evidence type="ECO:0000256" key="5">
    <source>
        <dbReference type="ARBA" id="ARBA00022497"/>
    </source>
</evidence>
<keyword evidence="14" id="KW-0922">Interferon antiviral system evasion</keyword>
<evidence type="ECO:0000256" key="10">
    <source>
        <dbReference type="ARBA" id="ARBA00022884"/>
    </source>
</evidence>
<evidence type="ECO:0000313" key="18">
    <source>
        <dbReference type="EMBL" id="ADM45857.2"/>
    </source>
</evidence>
<dbReference type="GO" id="GO:1990904">
    <property type="term" value="C:ribonucleoprotein complex"/>
    <property type="evidence" value="ECO:0007669"/>
    <property type="project" value="UniProtKB-KW"/>
</dbReference>
<keyword evidence="9 17" id="KW-0946">Virion</keyword>
<keyword evidence="10 17" id="KW-0694">RNA-binding</keyword>
<dbReference type="InterPro" id="IPR004930">
    <property type="entry name" value="Pneumo_ncap"/>
</dbReference>
<dbReference type="Pfam" id="PF03246">
    <property type="entry name" value="Pneumo_ncap"/>
    <property type="match status" value="1"/>
</dbReference>
<dbReference type="GO" id="GO:0030430">
    <property type="term" value="C:host cell cytoplasm"/>
    <property type="evidence" value="ECO:0007669"/>
    <property type="project" value="UniProtKB-SubCell"/>
</dbReference>
<dbReference type="EMBL" id="GU247050">
    <property type="protein sequence ID" value="ADM45857.2"/>
    <property type="molecule type" value="Viral_cRNA"/>
</dbReference>
<comment type="similarity">
    <text evidence="3 17">Belongs to the paramyxoviruses nucleocapsid family.</text>
</comment>
<keyword evidence="5 17" id="KW-1139">Helical capsid protein</keyword>
<evidence type="ECO:0000256" key="17">
    <source>
        <dbReference type="RuleBase" id="RU363106"/>
    </source>
</evidence>
<dbReference type="GO" id="GO:0003723">
    <property type="term" value="F:RNA binding"/>
    <property type="evidence" value="ECO:0007669"/>
    <property type="project" value="UniProtKB-KW"/>
</dbReference>
<evidence type="ECO:0000256" key="13">
    <source>
        <dbReference type="ARBA" id="ARBA00023200"/>
    </source>
</evidence>
<keyword evidence="6 17" id="KW-0167">Capsid protein</keyword>
<keyword evidence="8" id="KW-1114">Inhibition of host interferon signaling pathway by virus</keyword>
<reference evidence="18" key="2">
    <citation type="journal article" date="2011" name="Vet. Microbiol.">
        <title>Genomic analysis of a pneumovirus isolated from dogs with acute respiratory disease.</title>
        <authorList>
            <person name="Renshaw R."/>
            <person name="Laverack M."/>
            <person name="Zylich N."/>
            <person name="Glaser A."/>
            <person name="Dubovi E."/>
        </authorList>
    </citation>
    <scope>NUCLEOTIDE SEQUENCE</scope>
    <source>
        <strain evidence="18">Brne17</strain>
    </source>
</reference>
<keyword evidence="15 17" id="KW-0687">Ribonucleoprotein</keyword>
<organism evidence="18">
    <name type="scientific">Pneumovirus dog/Brne17/USA/2008</name>
    <dbReference type="NCBI Taxonomy" id="879294"/>
    <lineage>
        <taxon>Viruses</taxon>
        <taxon>Riboviria</taxon>
        <taxon>Orthornavirae</taxon>
        <taxon>Negarnaviricota</taxon>
        <taxon>Haploviricotina</taxon>
        <taxon>Monjiviricetes</taxon>
        <taxon>Mononegavirales</taxon>
        <taxon>Pneumoviridae</taxon>
        <taxon>Orthopneumovirus</taxon>
        <taxon>Orthopneumovirus muris</taxon>
        <taxon>murine pneumonia virus</taxon>
    </lineage>
</organism>
<gene>
    <name evidence="18" type="primary">N</name>
</gene>
<keyword evidence="16" id="KW-0899">Viral immunoevasion</keyword>
<evidence type="ECO:0000256" key="7">
    <source>
        <dbReference type="ARBA" id="ARBA00022632"/>
    </source>
</evidence>
<keyword evidence="7" id="KW-1090">Inhibition of host innate immune response by virus</keyword>
<dbReference type="GO" id="GO:0052170">
    <property type="term" value="P:symbiont-mediated suppression of host innate immune response"/>
    <property type="evidence" value="ECO:0007669"/>
    <property type="project" value="UniProtKB-KW"/>
</dbReference>
<evidence type="ECO:0000256" key="3">
    <source>
        <dbReference type="ARBA" id="ARBA00007642"/>
    </source>
</evidence>
<name>E0XJL5_9MONO</name>
<evidence type="ECO:0000256" key="12">
    <source>
        <dbReference type="ARBA" id="ARBA00023086"/>
    </source>
</evidence>
<dbReference type="GO" id="GO:0019013">
    <property type="term" value="C:viral nucleocapsid"/>
    <property type="evidence" value="ECO:0007669"/>
    <property type="project" value="UniProtKB-KW"/>
</dbReference>
<keyword evidence="13 17" id="KW-1035">Host cytoplasm</keyword>
<proteinExistence type="inferred from homology"/>
<dbReference type="GO" id="GO:0039580">
    <property type="term" value="P:symbiont-mediated suppression of host PKR/eIFalpha signaling"/>
    <property type="evidence" value="ECO:0007669"/>
    <property type="project" value="UniProtKB-KW"/>
</dbReference>
<keyword evidence="12 17" id="KW-0543">Viral nucleoprotein</keyword>
<evidence type="ECO:0000256" key="6">
    <source>
        <dbReference type="ARBA" id="ARBA00022561"/>
    </source>
</evidence>